<dbReference type="AlphaFoldDB" id="A0AAW0NS90"/>
<evidence type="ECO:0000256" key="3">
    <source>
        <dbReference type="ARBA" id="ARBA00022737"/>
    </source>
</evidence>
<feature type="region of interest" description="Disordered" evidence="8">
    <location>
        <begin position="835"/>
        <end position="865"/>
    </location>
</feature>
<evidence type="ECO:0000313" key="10">
    <source>
        <dbReference type="EMBL" id="KAK7902186.1"/>
    </source>
</evidence>
<keyword evidence="1" id="KW-0597">Phosphoprotein</keyword>
<feature type="compositionally biased region" description="Basic and acidic residues" evidence="8">
    <location>
        <begin position="693"/>
        <end position="703"/>
    </location>
</feature>
<sequence>MASVSLVSSPPAPVLDKNMSDSELAGDEREDGELEDGEIDDEGIGIEDEPKESTEVTEDKEKEREKEKEKGKEKEEKSHRHSRKRYKKNRDKKKSKRRRRDRQKHHSPSSSSSSDSYDSDYDRPERPKSRKRRDSDGQSSQHGRDSKGSHGNSQKSPPHKSSDYDKYSDYSDDKYDYEEEEDDYDEESEYSSKGRHSKRGSMRGMKHQPYGSRGRGRGSGPIRGRGKKLKGKPWSGRGRGRGDQGGMDEDKNSAYPKKRPIMSKEFINQHTVEHNGKHICKYFLEGRCIKGDHCKFEHELIPLDKKKELCKFYFQGYCSKGDNCSYMHNEYPCKFFHTGAKCYQGDKCKFSHDALNDVTKELLNKIINTEEENNDELELEDLRKHGIAPLPKPPPGVGLLPTPGQSSPTDNGQAGKKIPSLFEIKVQPTTDLAQKIALGGPEYEDDDTDQFTGGAEDVPLDGAPPSLSPGSMGPCVGPMQQAPPGPHGFPPMGPGPFQPNQPQMNMQRPPFPPDLQMLQNLLPFASMGQNPVDFLSSFFQNQPMNQQGVDPSRAYVPTIQQQLNAEPQFQALPPPVQKAILMHLQQQQEANQKGPEPMGTTPKDDSAARDEPTNWYSSDDGEEGSVTSILKSLKKQSEMKQAQAKSVPPPSGPVGDPRLKERGPPSDPRIKMDPRQQRPLEVKKESESAGDPRLSRDPRKMREQYQQQVQTVTAPKPSTGEDDEEGERELRDRAALIPLDPSPGAVLRDPRCQLKQFSHIKVDILLQRPAFAETVVWAPEDLIPSLIPKQEHSINLPLPPLIANAQMNRSNLPDSPPVSSPPPIDPRLAAARLKTRVPSGSMESRLSTERPVDPRQAKSLDPRLKRTASLESKLLGQKEQSSCAAVVDPRLQKSNAMTLSQTVSPKSEPDKLPPYAPRLASSGGGLESPTTILGGISLYDPRNQTEQKEQADPPKKTGILKHPVKKDSTPPQSLSPTQRSSSLEEAKSTETVLEQSPPPSSDTPPPSSPVKPAAVHNLPIQALAGLMRPQYMDPRQAKQVGQGTTTHRRRRSKRKKETKVRKRGRSQRRLWRLTRTNQHPGGGPDT</sequence>
<feature type="domain" description="C3H1-type" evidence="9">
    <location>
        <begin position="304"/>
        <end position="331"/>
    </location>
</feature>
<evidence type="ECO:0000259" key="9">
    <source>
        <dbReference type="PROSITE" id="PS50103"/>
    </source>
</evidence>
<dbReference type="Proteomes" id="UP001460270">
    <property type="component" value="Unassembled WGS sequence"/>
</dbReference>
<protein>
    <recommendedName>
        <fullName evidence="9">C3H1-type domain-containing protein</fullName>
    </recommendedName>
</protein>
<feature type="zinc finger region" description="C3H1-type" evidence="6">
    <location>
        <begin position="332"/>
        <end position="355"/>
    </location>
</feature>
<feature type="coiled-coil region" evidence="7">
    <location>
        <begin position="352"/>
        <end position="380"/>
    </location>
</feature>
<feature type="compositionally biased region" description="Polar residues" evidence="8">
    <location>
        <begin position="969"/>
        <end position="981"/>
    </location>
</feature>
<evidence type="ECO:0000256" key="4">
    <source>
        <dbReference type="ARBA" id="ARBA00022771"/>
    </source>
</evidence>
<evidence type="ECO:0000256" key="2">
    <source>
        <dbReference type="ARBA" id="ARBA00022723"/>
    </source>
</evidence>
<feature type="compositionally biased region" description="Acidic residues" evidence="8">
    <location>
        <begin position="24"/>
        <end position="50"/>
    </location>
</feature>
<keyword evidence="4 6" id="KW-0863">Zinc-finger</keyword>
<dbReference type="PROSITE" id="PS50103">
    <property type="entry name" value="ZF_C3H1"/>
    <property type="match status" value="3"/>
</dbReference>
<feature type="compositionally biased region" description="Basic and acidic residues" evidence="8">
    <location>
        <begin position="943"/>
        <end position="955"/>
    </location>
</feature>
<dbReference type="GO" id="GO:0005634">
    <property type="term" value="C:nucleus"/>
    <property type="evidence" value="ECO:0007669"/>
    <property type="project" value="TreeGrafter"/>
</dbReference>
<feature type="compositionally biased region" description="Basic residues" evidence="8">
    <location>
        <begin position="1046"/>
        <end position="1072"/>
    </location>
</feature>
<feature type="region of interest" description="Disordered" evidence="8">
    <location>
        <begin position="896"/>
        <end position="1086"/>
    </location>
</feature>
<accession>A0AAW0NS90</accession>
<dbReference type="InterPro" id="IPR054361">
    <property type="entry name" value="Znf-CCCH_ZC3H4/6/8"/>
</dbReference>
<feature type="compositionally biased region" description="Basic and acidic residues" evidence="8">
    <location>
        <begin position="51"/>
        <end position="78"/>
    </location>
</feature>
<dbReference type="Pfam" id="PF22623">
    <property type="entry name" value="zf-CCCH_9"/>
    <property type="match status" value="1"/>
</dbReference>
<dbReference type="EMBL" id="JBBPFD010000013">
    <property type="protein sequence ID" value="KAK7902186.1"/>
    <property type="molecule type" value="Genomic_DNA"/>
</dbReference>
<dbReference type="SUPFAM" id="SSF90229">
    <property type="entry name" value="CCCH zinc finger"/>
    <property type="match status" value="3"/>
</dbReference>
<dbReference type="GO" id="GO:0003723">
    <property type="term" value="F:RNA binding"/>
    <property type="evidence" value="ECO:0007669"/>
    <property type="project" value="InterPro"/>
</dbReference>
<evidence type="ECO:0000256" key="6">
    <source>
        <dbReference type="PROSITE-ProRule" id="PRU00723"/>
    </source>
</evidence>
<dbReference type="InterPro" id="IPR036855">
    <property type="entry name" value="Znf_CCCH_sf"/>
</dbReference>
<dbReference type="PANTHER" id="PTHR13119:SF22">
    <property type="entry name" value="ZINC FINGER CCCH DOMAIN-CONTAINING PROTEIN 6"/>
    <property type="match status" value="1"/>
</dbReference>
<feature type="compositionally biased region" description="Basic residues" evidence="8">
    <location>
        <begin position="79"/>
        <end position="107"/>
    </location>
</feature>
<dbReference type="Pfam" id="PF14608">
    <property type="entry name" value="zf-CCCH_2"/>
    <property type="match status" value="1"/>
</dbReference>
<gene>
    <name evidence="10" type="ORF">WMY93_018955</name>
</gene>
<feature type="domain" description="C3H1-type" evidence="9">
    <location>
        <begin position="332"/>
        <end position="355"/>
    </location>
</feature>
<evidence type="ECO:0000256" key="8">
    <source>
        <dbReference type="SAM" id="MobiDB-lite"/>
    </source>
</evidence>
<feature type="compositionally biased region" description="Basic and acidic residues" evidence="8">
    <location>
        <begin position="657"/>
        <end position="687"/>
    </location>
</feature>
<name>A0AAW0NS90_9GOBI</name>
<keyword evidence="3" id="KW-0677">Repeat</keyword>
<feature type="compositionally biased region" description="Polar residues" evidence="8">
    <location>
        <begin position="704"/>
        <end position="713"/>
    </location>
</feature>
<feature type="compositionally biased region" description="Basic and acidic residues" evidence="8">
    <location>
        <begin position="846"/>
        <end position="864"/>
    </location>
</feature>
<dbReference type="PANTHER" id="PTHR13119">
    <property type="entry name" value="ZINC FINGER CCCH DOMAIN-CONTAINING PROTEI"/>
    <property type="match status" value="1"/>
</dbReference>
<dbReference type="SMART" id="SM00356">
    <property type="entry name" value="ZnF_C3H1"/>
    <property type="match status" value="3"/>
</dbReference>
<organism evidence="10 11">
    <name type="scientific">Mugilogobius chulae</name>
    <name type="common">yellowstripe goby</name>
    <dbReference type="NCBI Taxonomy" id="88201"/>
    <lineage>
        <taxon>Eukaryota</taxon>
        <taxon>Metazoa</taxon>
        <taxon>Chordata</taxon>
        <taxon>Craniata</taxon>
        <taxon>Vertebrata</taxon>
        <taxon>Euteleostomi</taxon>
        <taxon>Actinopterygii</taxon>
        <taxon>Neopterygii</taxon>
        <taxon>Teleostei</taxon>
        <taxon>Neoteleostei</taxon>
        <taxon>Acanthomorphata</taxon>
        <taxon>Gobiaria</taxon>
        <taxon>Gobiiformes</taxon>
        <taxon>Gobioidei</taxon>
        <taxon>Gobiidae</taxon>
        <taxon>Gobionellinae</taxon>
        <taxon>Mugilogobius</taxon>
    </lineage>
</organism>
<dbReference type="GO" id="GO:0008270">
    <property type="term" value="F:zinc ion binding"/>
    <property type="evidence" value="ECO:0007669"/>
    <property type="project" value="UniProtKB-KW"/>
</dbReference>
<feature type="zinc finger region" description="C3H1-type" evidence="6">
    <location>
        <begin position="304"/>
        <end position="331"/>
    </location>
</feature>
<feature type="compositionally biased region" description="Polar residues" evidence="8">
    <location>
        <begin position="896"/>
        <end position="905"/>
    </location>
</feature>
<dbReference type="Pfam" id="PF00642">
    <property type="entry name" value="zf-CCCH"/>
    <property type="match status" value="1"/>
</dbReference>
<keyword evidence="2 6" id="KW-0479">Metal-binding</keyword>
<feature type="compositionally biased region" description="Pro residues" evidence="8">
    <location>
        <begin position="996"/>
        <end position="1009"/>
    </location>
</feature>
<proteinExistence type="predicted"/>
<dbReference type="Gene3D" id="4.10.1000.10">
    <property type="entry name" value="Zinc finger, CCCH-type"/>
    <property type="match status" value="1"/>
</dbReference>
<evidence type="ECO:0000256" key="5">
    <source>
        <dbReference type="ARBA" id="ARBA00022833"/>
    </source>
</evidence>
<feature type="compositionally biased region" description="Basic residues" evidence="8">
    <location>
        <begin position="193"/>
        <end position="206"/>
    </location>
</feature>
<evidence type="ECO:0000313" key="11">
    <source>
        <dbReference type="Proteomes" id="UP001460270"/>
    </source>
</evidence>
<keyword evidence="7" id="KW-0175">Coiled coil</keyword>
<dbReference type="GO" id="GO:0045892">
    <property type="term" value="P:negative regulation of DNA-templated transcription"/>
    <property type="evidence" value="ECO:0007669"/>
    <property type="project" value="InterPro"/>
</dbReference>
<comment type="caution">
    <text evidence="10">The sequence shown here is derived from an EMBL/GenBank/DDBJ whole genome shotgun (WGS) entry which is preliminary data.</text>
</comment>
<feature type="compositionally biased region" description="Basic and acidic residues" evidence="8">
    <location>
        <begin position="602"/>
        <end position="612"/>
    </location>
</feature>
<feature type="compositionally biased region" description="Basic and acidic residues" evidence="8">
    <location>
        <begin position="160"/>
        <end position="174"/>
    </location>
</feature>
<evidence type="ECO:0000256" key="1">
    <source>
        <dbReference type="ARBA" id="ARBA00022553"/>
    </source>
</evidence>
<feature type="region of interest" description="Disordered" evidence="8">
    <location>
        <begin position="586"/>
        <end position="729"/>
    </location>
</feature>
<reference evidence="11" key="1">
    <citation type="submission" date="2024-04" db="EMBL/GenBank/DDBJ databases">
        <title>Salinicola lusitanus LLJ914,a marine bacterium isolated from the Okinawa Trough.</title>
        <authorList>
            <person name="Li J."/>
        </authorList>
    </citation>
    <scope>NUCLEOTIDE SEQUENCE [LARGE SCALE GENOMIC DNA]</scope>
</reference>
<feature type="region of interest" description="Disordered" evidence="8">
    <location>
        <begin position="1"/>
        <end position="257"/>
    </location>
</feature>
<keyword evidence="11" id="KW-1185">Reference proteome</keyword>
<keyword evidence="5 6" id="KW-0862">Zinc</keyword>
<feature type="zinc finger region" description="C3H1-type" evidence="6">
    <location>
        <begin position="279"/>
        <end position="301"/>
    </location>
</feature>
<evidence type="ECO:0000256" key="7">
    <source>
        <dbReference type="SAM" id="Coils"/>
    </source>
</evidence>
<feature type="domain" description="C3H1-type" evidence="9">
    <location>
        <begin position="279"/>
        <end position="301"/>
    </location>
</feature>
<feature type="compositionally biased region" description="Acidic residues" evidence="8">
    <location>
        <begin position="175"/>
        <end position="189"/>
    </location>
</feature>
<feature type="region of interest" description="Disordered" evidence="8">
    <location>
        <begin position="386"/>
        <end position="416"/>
    </location>
</feature>
<dbReference type="InterPro" id="IPR045124">
    <property type="entry name" value="Su(sable)-like"/>
</dbReference>
<dbReference type="InterPro" id="IPR000571">
    <property type="entry name" value="Znf_CCCH"/>
</dbReference>